<keyword evidence="8 12" id="KW-0133">Cell shape</keyword>
<feature type="domain" description="ATP-grasp" evidence="16">
    <location>
        <begin position="145"/>
        <end position="371"/>
    </location>
</feature>
<dbReference type="PANTHER" id="PTHR23132:SF25">
    <property type="entry name" value="D-ALANINE--D-ALANINE LIGASE A"/>
    <property type="match status" value="1"/>
</dbReference>
<comment type="pathway">
    <text evidence="12">Cell wall biogenesis; peptidoglycan biosynthesis.</text>
</comment>
<dbReference type="GeneID" id="83015400"/>
<dbReference type="GO" id="GO:0008716">
    <property type="term" value="F:D-alanine-D-alanine ligase activity"/>
    <property type="evidence" value="ECO:0007669"/>
    <property type="project" value="UniProtKB-UniRule"/>
</dbReference>
<dbReference type="PANTHER" id="PTHR23132">
    <property type="entry name" value="D-ALANINE--D-ALANINE LIGASE"/>
    <property type="match status" value="1"/>
</dbReference>
<feature type="binding site" evidence="14">
    <location>
        <position position="344"/>
    </location>
    <ligand>
        <name>Mg(2+)</name>
        <dbReference type="ChEBI" id="CHEBI:18420"/>
        <label>2</label>
    </ligand>
</feature>
<keyword evidence="11 12" id="KW-0961">Cell wall biogenesis/degradation</keyword>
<dbReference type="PIRSF" id="PIRSF039102">
    <property type="entry name" value="Ddl/VanB"/>
    <property type="match status" value="1"/>
</dbReference>
<name>A0A412G2Q2_9FIRM</name>
<dbReference type="GO" id="GO:0005524">
    <property type="term" value="F:ATP binding"/>
    <property type="evidence" value="ECO:0007669"/>
    <property type="project" value="UniProtKB-UniRule"/>
</dbReference>
<dbReference type="GO" id="GO:0008360">
    <property type="term" value="P:regulation of cell shape"/>
    <property type="evidence" value="ECO:0007669"/>
    <property type="project" value="UniProtKB-KW"/>
</dbReference>
<dbReference type="InterPro" id="IPR013815">
    <property type="entry name" value="ATP_grasp_subdomain_1"/>
</dbReference>
<dbReference type="Gene3D" id="3.30.1490.20">
    <property type="entry name" value="ATP-grasp fold, A domain"/>
    <property type="match status" value="1"/>
</dbReference>
<evidence type="ECO:0000256" key="15">
    <source>
        <dbReference type="PROSITE-ProRule" id="PRU00409"/>
    </source>
</evidence>
<keyword evidence="10 14" id="KW-0464">Manganese</keyword>
<dbReference type="SUPFAM" id="SSF56059">
    <property type="entry name" value="Glutathione synthetase ATP-binding domain-like"/>
    <property type="match status" value="1"/>
</dbReference>
<dbReference type="Pfam" id="PF01820">
    <property type="entry name" value="Dala_Dala_lig_N"/>
    <property type="match status" value="1"/>
</dbReference>
<comment type="subcellular location">
    <subcellularLocation>
        <location evidence="12">Cytoplasm</location>
    </subcellularLocation>
</comment>
<dbReference type="HAMAP" id="MF_00047">
    <property type="entry name" value="Dala_Dala_lig"/>
    <property type="match status" value="1"/>
</dbReference>
<dbReference type="InterPro" id="IPR011127">
    <property type="entry name" value="Dala_Dala_lig_N"/>
</dbReference>
<dbReference type="GO" id="GO:0046872">
    <property type="term" value="F:metal ion binding"/>
    <property type="evidence" value="ECO:0007669"/>
    <property type="project" value="UniProtKB-KW"/>
</dbReference>
<dbReference type="PROSITE" id="PS50975">
    <property type="entry name" value="ATP_GRASP"/>
    <property type="match status" value="1"/>
</dbReference>
<dbReference type="Gene3D" id="3.30.470.20">
    <property type="entry name" value="ATP-grasp fold, B domain"/>
    <property type="match status" value="1"/>
</dbReference>
<evidence type="ECO:0000256" key="8">
    <source>
        <dbReference type="ARBA" id="ARBA00022960"/>
    </source>
</evidence>
<dbReference type="AlphaFoldDB" id="A0A412G2Q2"/>
<sequence>MKIRVGVVFGGESVEHEVSVISALQGIEALDKERYEVIPLYISKQRDFYSSPALLDVENYKNLDELIQKATPVVLVKKGKEVVVEPIKKGLFTKPIGTVDVIVPIMHGTNGEDGTIQGYLEMLKIPYAGCDVIGAAVGQDKVVMKHILQNSGLPVCPWFWLYGHEFAQKQEAVLAQVHELGYPVVMKPACLGSSVGITIAHNDEEFIAGVEDARQYDNKIVVEQMVKNLREINCSVLGSCFDCQASVLEEVGKQDEIMSFKDKYLGQGSTKGGSKGGAKCGTKSGDGGMASAARIVPAPVDEATTEKIRNLAIETFKVLGASGVCRIDFMMDGDTGMIYVNEINTIPGSLAYYLWQPVGVSFTQLMDRLVSQAIDRQRRREKMIFSYETNLLASYSANKNNGGTKGTKGTK</sequence>
<comment type="function">
    <text evidence="12">Cell wall formation.</text>
</comment>
<evidence type="ECO:0000256" key="3">
    <source>
        <dbReference type="ARBA" id="ARBA00022598"/>
    </source>
</evidence>
<keyword evidence="3 12" id="KW-0436">Ligase</keyword>
<reference evidence="17 18" key="1">
    <citation type="submission" date="2018-08" db="EMBL/GenBank/DDBJ databases">
        <title>A genome reference for cultivated species of the human gut microbiota.</title>
        <authorList>
            <person name="Zou Y."/>
            <person name="Xue W."/>
            <person name="Luo G."/>
        </authorList>
    </citation>
    <scope>NUCLEOTIDE SEQUENCE [LARGE SCALE GENOMIC DNA]</scope>
    <source>
        <strain evidence="17 18">AF24-29</strain>
    </source>
</reference>
<dbReference type="Gene3D" id="3.40.50.20">
    <property type="match status" value="1"/>
</dbReference>
<comment type="cofactor">
    <cofactor evidence="1">
        <name>Mn(2+)</name>
        <dbReference type="ChEBI" id="CHEBI:29035"/>
    </cofactor>
</comment>
<evidence type="ECO:0000256" key="12">
    <source>
        <dbReference type="HAMAP-Rule" id="MF_00047"/>
    </source>
</evidence>
<feature type="active site" evidence="13">
    <location>
        <position position="15"/>
    </location>
</feature>
<protein>
    <recommendedName>
        <fullName evidence="12">D-alanine--D-alanine ligase</fullName>
        <ecNumber evidence="12">6.3.2.4</ecNumber>
    </recommendedName>
    <alternativeName>
        <fullName evidence="12">D-Ala-D-Ala ligase</fullName>
    </alternativeName>
    <alternativeName>
        <fullName evidence="12">D-alanylalanine synthetase</fullName>
    </alternativeName>
</protein>
<dbReference type="PROSITE" id="PS00843">
    <property type="entry name" value="DALA_DALA_LIGASE_1"/>
    <property type="match status" value="1"/>
</dbReference>
<feature type="active site" evidence="13">
    <location>
        <position position="349"/>
    </location>
</feature>
<dbReference type="InterPro" id="IPR000291">
    <property type="entry name" value="D-Ala_lig_Van_CS"/>
</dbReference>
<evidence type="ECO:0000313" key="17">
    <source>
        <dbReference type="EMBL" id="RGR74766.1"/>
    </source>
</evidence>
<evidence type="ECO:0000256" key="9">
    <source>
        <dbReference type="ARBA" id="ARBA00022984"/>
    </source>
</evidence>
<evidence type="ECO:0000313" key="18">
    <source>
        <dbReference type="Proteomes" id="UP000284178"/>
    </source>
</evidence>
<dbReference type="GO" id="GO:0071555">
    <property type="term" value="P:cell wall organization"/>
    <property type="evidence" value="ECO:0007669"/>
    <property type="project" value="UniProtKB-KW"/>
</dbReference>
<gene>
    <name evidence="12" type="primary">ddl</name>
    <name evidence="17" type="ORF">DWY25_08280</name>
</gene>
<evidence type="ECO:0000256" key="10">
    <source>
        <dbReference type="ARBA" id="ARBA00023211"/>
    </source>
</evidence>
<dbReference type="SUPFAM" id="SSF52440">
    <property type="entry name" value="PreATP-grasp domain"/>
    <property type="match status" value="1"/>
</dbReference>
<evidence type="ECO:0000256" key="1">
    <source>
        <dbReference type="ARBA" id="ARBA00001936"/>
    </source>
</evidence>
<dbReference type="GO" id="GO:0009252">
    <property type="term" value="P:peptidoglycan biosynthetic process"/>
    <property type="evidence" value="ECO:0007669"/>
    <property type="project" value="UniProtKB-UniRule"/>
</dbReference>
<dbReference type="UniPathway" id="UPA00219"/>
<organism evidence="17 18">
    <name type="scientific">Holdemania filiformis</name>
    <dbReference type="NCBI Taxonomy" id="61171"/>
    <lineage>
        <taxon>Bacteria</taxon>
        <taxon>Bacillati</taxon>
        <taxon>Bacillota</taxon>
        <taxon>Erysipelotrichia</taxon>
        <taxon>Erysipelotrichales</taxon>
        <taxon>Erysipelotrichaceae</taxon>
        <taxon>Holdemania</taxon>
    </lineage>
</organism>
<keyword evidence="12" id="KW-0963">Cytoplasm</keyword>
<comment type="similarity">
    <text evidence="2 12">Belongs to the D-alanine--D-alanine ligase family.</text>
</comment>
<keyword evidence="6 15" id="KW-0067">ATP-binding</keyword>
<feature type="binding site" evidence="14">
    <location>
        <position position="328"/>
    </location>
    <ligand>
        <name>Mg(2+)</name>
        <dbReference type="ChEBI" id="CHEBI:18420"/>
        <label>1</label>
    </ligand>
</feature>
<comment type="cofactor">
    <cofactor evidence="14">
        <name>Mg(2+)</name>
        <dbReference type="ChEBI" id="CHEBI:18420"/>
    </cofactor>
    <cofactor evidence="14">
        <name>Mn(2+)</name>
        <dbReference type="ChEBI" id="CHEBI:29035"/>
    </cofactor>
    <text evidence="14">Binds 2 magnesium or manganese ions per subunit.</text>
</comment>
<dbReference type="Pfam" id="PF07478">
    <property type="entry name" value="Dala_Dala_lig_C"/>
    <property type="match status" value="2"/>
</dbReference>
<keyword evidence="7 14" id="KW-0460">Magnesium</keyword>
<dbReference type="EMBL" id="QRUP01000008">
    <property type="protein sequence ID" value="RGR74766.1"/>
    <property type="molecule type" value="Genomic_DNA"/>
</dbReference>
<evidence type="ECO:0000256" key="7">
    <source>
        <dbReference type="ARBA" id="ARBA00022842"/>
    </source>
</evidence>
<dbReference type="InterPro" id="IPR016185">
    <property type="entry name" value="PreATP-grasp_dom_sf"/>
</dbReference>
<accession>A0A412G2Q2</accession>
<keyword evidence="5 15" id="KW-0547">Nucleotide-binding</keyword>
<evidence type="ECO:0000259" key="16">
    <source>
        <dbReference type="PROSITE" id="PS50975"/>
    </source>
</evidence>
<keyword evidence="18" id="KW-1185">Reference proteome</keyword>
<dbReference type="RefSeq" id="WP_117894843.1">
    <property type="nucleotide sequence ID" value="NZ_CABJCV010000008.1"/>
</dbReference>
<dbReference type="EC" id="6.3.2.4" evidence="12"/>
<comment type="caution">
    <text evidence="17">The sequence shown here is derived from an EMBL/GenBank/DDBJ whole genome shotgun (WGS) entry which is preliminary data.</text>
</comment>
<evidence type="ECO:0000256" key="6">
    <source>
        <dbReference type="ARBA" id="ARBA00022840"/>
    </source>
</evidence>
<dbReference type="Proteomes" id="UP000284178">
    <property type="component" value="Unassembled WGS sequence"/>
</dbReference>
<keyword evidence="9 12" id="KW-0573">Peptidoglycan synthesis</keyword>
<proteinExistence type="inferred from homology"/>
<feature type="active site" evidence="13">
    <location>
        <position position="193"/>
    </location>
</feature>
<dbReference type="InterPro" id="IPR011761">
    <property type="entry name" value="ATP-grasp"/>
</dbReference>
<evidence type="ECO:0000256" key="11">
    <source>
        <dbReference type="ARBA" id="ARBA00023316"/>
    </source>
</evidence>
<evidence type="ECO:0000256" key="13">
    <source>
        <dbReference type="PIRSR" id="PIRSR039102-1"/>
    </source>
</evidence>
<comment type="catalytic activity">
    <reaction evidence="12">
        <text>2 D-alanine + ATP = D-alanyl-D-alanine + ADP + phosphate + H(+)</text>
        <dbReference type="Rhea" id="RHEA:11224"/>
        <dbReference type="ChEBI" id="CHEBI:15378"/>
        <dbReference type="ChEBI" id="CHEBI:30616"/>
        <dbReference type="ChEBI" id="CHEBI:43474"/>
        <dbReference type="ChEBI" id="CHEBI:57416"/>
        <dbReference type="ChEBI" id="CHEBI:57822"/>
        <dbReference type="ChEBI" id="CHEBI:456216"/>
        <dbReference type="EC" id="6.3.2.4"/>
    </reaction>
</comment>
<evidence type="ECO:0000256" key="14">
    <source>
        <dbReference type="PIRSR" id="PIRSR039102-3"/>
    </source>
</evidence>
<feature type="binding site" evidence="14">
    <location>
        <position position="342"/>
    </location>
    <ligand>
        <name>Mg(2+)</name>
        <dbReference type="ChEBI" id="CHEBI:18420"/>
        <label>2</label>
    </ligand>
</feature>
<dbReference type="GO" id="GO:0005829">
    <property type="term" value="C:cytosol"/>
    <property type="evidence" value="ECO:0007669"/>
    <property type="project" value="TreeGrafter"/>
</dbReference>
<evidence type="ECO:0000256" key="4">
    <source>
        <dbReference type="ARBA" id="ARBA00022723"/>
    </source>
</evidence>
<keyword evidence="4 14" id="KW-0479">Metal-binding</keyword>
<dbReference type="InterPro" id="IPR011095">
    <property type="entry name" value="Dala_Dala_lig_C"/>
</dbReference>
<dbReference type="PROSITE" id="PS00844">
    <property type="entry name" value="DALA_DALA_LIGASE_2"/>
    <property type="match status" value="1"/>
</dbReference>
<evidence type="ECO:0000256" key="5">
    <source>
        <dbReference type="ARBA" id="ARBA00022741"/>
    </source>
</evidence>
<feature type="binding site" evidence="14">
    <location>
        <position position="342"/>
    </location>
    <ligand>
        <name>Mg(2+)</name>
        <dbReference type="ChEBI" id="CHEBI:18420"/>
        <label>1</label>
    </ligand>
</feature>
<evidence type="ECO:0000256" key="2">
    <source>
        <dbReference type="ARBA" id="ARBA00010871"/>
    </source>
</evidence>
<dbReference type="InterPro" id="IPR005905">
    <property type="entry name" value="D_ala_D_ala"/>
</dbReference>